<evidence type="ECO:0000313" key="2">
    <source>
        <dbReference type="EMBL" id="KUM24158.1"/>
    </source>
</evidence>
<dbReference type="EMBL" id="LPWA01000142">
    <property type="protein sequence ID" value="KUM24158.1"/>
    <property type="molecule type" value="Genomic_DNA"/>
</dbReference>
<reference evidence="2 3" key="1">
    <citation type="submission" date="2015-12" db="EMBL/GenBank/DDBJ databases">
        <title>Draft genome sequence of Mesorhizobium sp. UFLA 01-765, a multitolerant efficient symbiont and plant-growth promoting strain isolated from Zn-mining soil using Leucaena leucocephala as a trap plant.</title>
        <authorList>
            <person name="Rangel W.M."/>
            <person name="Thijs S."/>
            <person name="Longatti S.M."/>
            <person name="Moreira F.M."/>
            <person name="Weyens N."/>
            <person name="Vangronsveld J."/>
            <person name="Van Hamme J.D."/>
            <person name="Bottos E.M."/>
            <person name="Rineau F."/>
        </authorList>
    </citation>
    <scope>NUCLEOTIDE SEQUENCE [LARGE SCALE GENOMIC DNA]</scope>
    <source>
        <strain evidence="2 3">UFLA 01-765</strain>
    </source>
</reference>
<feature type="signal peptide" evidence="1">
    <location>
        <begin position="1"/>
        <end position="24"/>
    </location>
</feature>
<evidence type="ECO:0000313" key="3">
    <source>
        <dbReference type="Proteomes" id="UP000053176"/>
    </source>
</evidence>
<proteinExistence type="predicted"/>
<organism evidence="2 3">
    <name type="scientific">Rhizobium loti</name>
    <name type="common">Mesorhizobium loti</name>
    <dbReference type="NCBI Taxonomy" id="381"/>
    <lineage>
        <taxon>Bacteria</taxon>
        <taxon>Pseudomonadati</taxon>
        <taxon>Pseudomonadota</taxon>
        <taxon>Alphaproteobacteria</taxon>
        <taxon>Hyphomicrobiales</taxon>
        <taxon>Phyllobacteriaceae</taxon>
        <taxon>Mesorhizobium</taxon>
    </lineage>
</organism>
<sequence>MTRQAVSAVAMCMTCLLLSGPAAAGQEAVPSGYRIKPSEVAVPSNVKLGQYQRTTRPFENWTLICDENLQARKKVCNISQSFIDQSQALIFSWSLAADEKGKPFMILRTPSQTGAGSKLSLKFAGRKQPVDVQLQGCDVSVCVGYVPVGPVLREQIGKETTVQVSYSLPSGATVSLDAPFKGLKTALSAIN</sequence>
<dbReference type="AlphaFoldDB" id="A0A117N2E0"/>
<comment type="caution">
    <text evidence="2">The sequence shown here is derived from an EMBL/GenBank/DDBJ whole genome shotgun (WGS) entry which is preliminary data.</text>
</comment>
<name>A0A117N2E0_RHILI</name>
<dbReference type="InterPro" id="IPR010642">
    <property type="entry name" value="Invasion_prot_B"/>
</dbReference>
<accession>A0A117N2E0</accession>
<evidence type="ECO:0000256" key="1">
    <source>
        <dbReference type="SAM" id="SignalP"/>
    </source>
</evidence>
<evidence type="ECO:0008006" key="4">
    <source>
        <dbReference type="Google" id="ProtNLM"/>
    </source>
</evidence>
<feature type="chain" id="PRO_5007151694" description="Invasion associated locus B family protein" evidence="1">
    <location>
        <begin position="25"/>
        <end position="191"/>
    </location>
</feature>
<dbReference type="OrthoDB" id="7375326at2"/>
<gene>
    <name evidence="2" type="ORF">AU467_06955</name>
</gene>
<protein>
    <recommendedName>
        <fullName evidence="4">Invasion associated locus B family protein</fullName>
    </recommendedName>
</protein>
<keyword evidence="1" id="KW-0732">Signal</keyword>
<dbReference type="Pfam" id="PF06776">
    <property type="entry name" value="IalB"/>
    <property type="match status" value="1"/>
</dbReference>
<dbReference type="Gene3D" id="2.60.40.1880">
    <property type="entry name" value="Invasion associated locus B (IalB) protein"/>
    <property type="match status" value="1"/>
</dbReference>
<dbReference type="InterPro" id="IPR038696">
    <property type="entry name" value="IalB_sf"/>
</dbReference>
<dbReference type="Proteomes" id="UP000053176">
    <property type="component" value="Unassembled WGS sequence"/>
</dbReference>